<proteinExistence type="inferred from homology"/>
<dbReference type="AlphaFoldDB" id="A0A382KUB3"/>
<evidence type="ECO:0000256" key="1">
    <source>
        <dbReference type="ARBA" id="ARBA00009375"/>
    </source>
</evidence>
<organism evidence="6">
    <name type="scientific">marine metagenome</name>
    <dbReference type="NCBI Taxonomy" id="408172"/>
    <lineage>
        <taxon>unclassified sequences</taxon>
        <taxon>metagenomes</taxon>
        <taxon>ecological metagenomes</taxon>
    </lineage>
</organism>
<evidence type="ECO:0000256" key="3">
    <source>
        <dbReference type="ARBA" id="ARBA00023235"/>
    </source>
</evidence>
<dbReference type="NCBIfam" id="TIGR00071">
    <property type="entry name" value="hisT_truA"/>
    <property type="match status" value="1"/>
</dbReference>
<dbReference type="Gene3D" id="3.30.70.660">
    <property type="entry name" value="Pseudouridine synthase I, catalytic domain, C-terminal subdomain"/>
    <property type="match status" value="1"/>
</dbReference>
<dbReference type="FunFam" id="3.30.70.580:FF:000001">
    <property type="entry name" value="tRNA pseudouridine synthase A"/>
    <property type="match status" value="1"/>
</dbReference>
<keyword evidence="4" id="KW-0812">Transmembrane</keyword>
<keyword evidence="2" id="KW-0819">tRNA processing</keyword>
<dbReference type="GO" id="GO:0031119">
    <property type="term" value="P:tRNA pseudouridine synthesis"/>
    <property type="evidence" value="ECO:0007669"/>
    <property type="project" value="TreeGrafter"/>
</dbReference>
<reference evidence="6" key="1">
    <citation type="submission" date="2018-05" db="EMBL/GenBank/DDBJ databases">
        <authorList>
            <person name="Lanie J.A."/>
            <person name="Ng W.-L."/>
            <person name="Kazmierczak K.M."/>
            <person name="Andrzejewski T.M."/>
            <person name="Davidsen T.M."/>
            <person name="Wayne K.J."/>
            <person name="Tettelin H."/>
            <person name="Glass J.I."/>
            <person name="Rusch D."/>
            <person name="Podicherti R."/>
            <person name="Tsui H.-C.T."/>
            <person name="Winkler M.E."/>
        </authorList>
    </citation>
    <scope>NUCLEOTIDE SEQUENCE</scope>
</reference>
<keyword evidence="4" id="KW-0472">Membrane</keyword>
<dbReference type="InterPro" id="IPR020097">
    <property type="entry name" value="PsdUridine_synth_TruA_a/b_dom"/>
</dbReference>
<feature type="non-terminal residue" evidence="6">
    <location>
        <position position="1"/>
    </location>
</feature>
<feature type="domain" description="Pseudouridine synthase I TruA alpha/beta" evidence="5">
    <location>
        <begin position="3"/>
        <end position="82"/>
    </location>
</feature>
<dbReference type="PANTHER" id="PTHR11142:SF0">
    <property type="entry name" value="TRNA PSEUDOURIDINE SYNTHASE-LIKE 1"/>
    <property type="match status" value="1"/>
</dbReference>
<dbReference type="InterPro" id="IPR020095">
    <property type="entry name" value="PsdUridine_synth_TruA_C"/>
</dbReference>
<dbReference type="GO" id="GO:0009982">
    <property type="term" value="F:pseudouridine synthase activity"/>
    <property type="evidence" value="ECO:0007669"/>
    <property type="project" value="InterPro"/>
</dbReference>
<dbReference type="CDD" id="cd02570">
    <property type="entry name" value="PseudoU_synth_EcTruA"/>
    <property type="match status" value="1"/>
</dbReference>
<evidence type="ECO:0000259" key="5">
    <source>
        <dbReference type="Pfam" id="PF01416"/>
    </source>
</evidence>
<dbReference type="InterPro" id="IPR001406">
    <property type="entry name" value="PsdUridine_synth_TruA"/>
</dbReference>
<protein>
    <recommendedName>
        <fullName evidence="5">Pseudouridine synthase I TruA alpha/beta domain-containing protein</fullName>
    </recommendedName>
</protein>
<dbReference type="EMBL" id="UINC01083049">
    <property type="protein sequence ID" value="SVC28374.1"/>
    <property type="molecule type" value="Genomic_DNA"/>
</dbReference>
<evidence type="ECO:0000256" key="2">
    <source>
        <dbReference type="ARBA" id="ARBA00022694"/>
    </source>
</evidence>
<accession>A0A382KUB3</accession>
<keyword evidence="3" id="KW-0413">Isomerase</keyword>
<gene>
    <name evidence="6" type="ORF">METZ01_LOCUS281228</name>
</gene>
<dbReference type="PANTHER" id="PTHR11142">
    <property type="entry name" value="PSEUDOURIDYLATE SYNTHASE"/>
    <property type="match status" value="1"/>
</dbReference>
<dbReference type="Pfam" id="PF01416">
    <property type="entry name" value="PseudoU_synth_1"/>
    <property type="match status" value="2"/>
</dbReference>
<dbReference type="InterPro" id="IPR020094">
    <property type="entry name" value="TruA/RsuA/RluB/E/F_N"/>
</dbReference>
<feature type="domain" description="Pseudouridine synthase I TruA alpha/beta" evidence="5">
    <location>
        <begin position="122"/>
        <end position="223"/>
    </location>
</feature>
<dbReference type="HAMAP" id="MF_00171">
    <property type="entry name" value="TruA"/>
    <property type="match status" value="1"/>
</dbReference>
<dbReference type="Gene3D" id="3.30.70.580">
    <property type="entry name" value="Pseudouridine synthase I, catalytic domain, N-terminal subdomain"/>
    <property type="match status" value="1"/>
</dbReference>
<evidence type="ECO:0000313" key="6">
    <source>
        <dbReference type="EMBL" id="SVC28374.1"/>
    </source>
</evidence>
<evidence type="ECO:0000256" key="4">
    <source>
        <dbReference type="SAM" id="Phobius"/>
    </source>
</evidence>
<feature type="transmembrane region" description="Helical" evidence="4">
    <location>
        <begin position="160"/>
        <end position="187"/>
    </location>
</feature>
<dbReference type="SUPFAM" id="SSF55120">
    <property type="entry name" value="Pseudouridine synthase"/>
    <property type="match status" value="1"/>
</dbReference>
<comment type="similarity">
    <text evidence="1">Belongs to the tRNA pseudouridine synthase TruA family.</text>
</comment>
<keyword evidence="4" id="KW-1133">Transmembrane helix</keyword>
<dbReference type="InterPro" id="IPR020103">
    <property type="entry name" value="PsdUridine_synth_cat_dom_sf"/>
</dbReference>
<dbReference type="PIRSF" id="PIRSF001430">
    <property type="entry name" value="tRNA_psdUrid_synth"/>
    <property type="match status" value="1"/>
</dbReference>
<dbReference type="GO" id="GO:0003723">
    <property type="term" value="F:RNA binding"/>
    <property type="evidence" value="ECO:0007669"/>
    <property type="project" value="InterPro"/>
</dbReference>
<name>A0A382KUB3_9ZZZZ</name>
<sequence>STEKTIQGLLDKALSTVANQKIVTFCSGRTDAGVHAYCQTIHFDSSSLREIKSWVKGGNALLPKDIRILWAKEVSSDFHSRFSAISRTYRYIIRNSVVPSALDRNQTLWIREKIDLRSMRRASAYLIGENDFSSFRTSSCQSKTPYRNIHSIKIKKMRDLIFIEVTANAFLLNMVRIIIGTLLEVGLRKMAPRRVRQILETKDRSQAGKTSSPKGLYFMGTKYLKKYRVPSISNSVI</sequence>